<evidence type="ECO:0000256" key="3">
    <source>
        <dbReference type="ARBA" id="ARBA00022692"/>
    </source>
</evidence>
<dbReference type="Pfam" id="PF18955">
    <property type="entry name" value="DUF5698"/>
    <property type="match status" value="1"/>
</dbReference>
<evidence type="ECO:0000313" key="9">
    <source>
        <dbReference type="EMBL" id="AGF77169.1"/>
    </source>
</evidence>
<keyword evidence="4 6" id="KW-1133">Transmembrane helix</keyword>
<dbReference type="CDD" id="cd16381">
    <property type="entry name" value="YitT_C_like_1"/>
    <property type="match status" value="1"/>
</dbReference>
<proteinExistence type="predicted"/>
<dbReference type="AlphaFoldDB" id="M1NBI8"/>
<evidence type="ECO:0000313" key="10">
    <source>
        <dbReference type="Proteomes" id="UP000011721"/>
    </source>
</evidence>
<keyword evidence="3 6" id="KW-0812">Transmembrane</keyword>
<evidence type="ECO:0000259" key="8">
    <source>
        <dbReference type="Pfam" id="PF18955"/>
    </source>
</evidence>
<dbReference type="Gene3D" id="3.30.70.120">
    <property type="match status" value="1"/>
</dbReference>
<dbReference type="PANTHER" id="PTHR40060:SF1">
    <property type="entry name" value="UPF0316 PROTEIN YEBE"/>
    <property type="match status" value="1"/>
</dbReference>
<feature type="transmembrane region" description="Helical" evidence="6">
    <location>
        <begin position="76"/>
        <end position="96"/>
    </location>
</feature>
<accession>M1NBI8</accession>
<keyword evidence="2" id="KW-1003">Cell membrane</keyword>
<dbReference type="EMBL" id="CP003985">
    <property type="protein sequence ID" value="AGF77169.1"/>
    <property type="molecule type" value="Genomic_DNA"/>
</dbReference>
<dbReference type="InterPro" id="IPR019264">
    <property type="entry name" value="DUF2179"/>
</dbReference>
<feature type="domain" description="DUF5698" evidence="8">
    <location>
        <begin position="36"/>
        <end position="94"/>
    </location>
</feature>
<evidence type="ECO:0000259" key="7">
    <source>
        <dbReference type="Pfam" id="PF10035"/>
    </source>
</evidence>
<protein>
    <submittedName>
        <fullName evidence="9">Uncharacterized protein</fullName>
    </submittedName>
</protein>
<evidence type="ECO:0000256" key="4">
    <source>
        <dbReference type="ARBA" id="ARBA00022989"/>
    </source>
</evidence>
<name>M1NBI8_DESSD</name>
<evidence type="ECO:0000256" key="6">
    <source>
        <dbReference type="SAM" id="Phobius"/>
    </source>
</evidence>
<dbReference type="GO" id="GO:0005886">
    <property type="term" value="C:plasma membrane"/>
    <property type="evidence" value="ECO:0007669"/>
    <property type="project" value="UniProtKB-SubCell"/>
</dbReference>
<dbReference type="InterPro" id="IPR015867">
    <property type="entry name" value="N-reg_PII/ATP_PRibTrfase_C"/>
</dbReference>
<dbReference type="RefSeq" id="WP_015402867.1">
    <property type="nucleotide sequence ID" value="NC_020304.1"/>
</dbReference>
<dbReference type="Proteomes" id="UP000011721">
    <property type="component" value="Chromosome"/>
</dbReference>
<comment type="subcellular location">
    <subcellularLocation>
        <location evidence="1">Cell membrane</location>
        <topology evidence="1">Multi-pass membrane protein</topology>
    </subcellularLocation>
</comment>
<feature type="transmembrane region" description="Helical" evidence="6">
    <location>
        <begin position="49"/>
        <end position="70"/>
    </location>
</feature>
<organism evidence="9 10">
    <name type="scientific">Desulfocapsa sulfexigens (strain DSM 10523 / SB164P1)</name>
    <dbReference type="NCBI Taxonomy" id="1167006"/>
    <lineage>
        <taxon>Bacteria</taxon>
        <taxon>Pseudomonadati</taxon>
        <taxon>Thermodesulfobacteriota</taxon>
        <taxon>Desulfobulbia</taxon>
        <taxon>Desulfobulbales</taxon>
        <taxon>Desulfocapsaceae</taxon>
        <taxon>Desulfocapsa</taxon>
    </lineage>
</organism>
<dbReference type="InterPro" id="IPR044035">
    <property type="entry name" value="DUF5698"/>
</dbReference>
<dbReference type="OrthoDB" id="48231at2"/>
<dbReference type="STRING" id="1167006.UWK_00588"/>
<gene>
    <name evidence="9" type="ordered locus">UWK_00588</name>
</gene>
<dbReference type="Pfam" id="PF10035">
    <property type="entry name" value="DUF2179"/>
    <property type="match status" value="1"/>
</dbReference>
<feature type="domain" description="DUF2179" evidence="7">
    <location>
        <begin position="129"/>
        <end position="177"/>
    </location>
</feature>
<keyword evidence="10" id="KW-1185">Reference proteome</keyword>
<evidence type="ECO:0000256" key="2">
    <source>
        <dbReference type="ARBA" id="ARBA00022475"/>
    </source>
</evidence>
<dbReference type="eggNOG" id="COG4843">
    <property type="taxonomic scope" value="Bacteria"/>
</dbReference>
<sequence length="198" mass="22411">MAFPTFSDLLSISDPEVLLTGLAVFTARIFDVSIGTVRTIVTVQGRTILSFFLAVFEVTIWITVVSAVILKMTEMPILIIFYSLGYAMGNVVGILVERRLAFGMIILKVFSSYHGQRMAQTFREMGQPVTIFHGEGMKGPVVELYLACRRRDLRWMIAKVYEIDSDAFYVVEQAKDVSKVLKPVYSPLGGWRQRNNRK</sequence>
<evidence type="ECO:0000256" key="1">
    <source>
        <dbReference type="ARBA" id="ARBA00004651"/>
    </source>
</evidence>
<keyword evidence="5 6" id="KW-0472">Membrane</keyword>
<dbReference type="KEGG" id="dsf:UWK_00588"/>
<dbReference type="PANTHER" id="PTHR40060">
    <property type="entry name" value="UPF0316 PROTEIN YEBE"/>
    <property type="match status" value="1"/>
</dbReference>
<dbReference type="NCBIfam" id="NF003191">
    <property type="entry name" value="PRK04164.1-2"/>
    <property type="match status" value="1"/>
</dbReference>
<evidence type="ECO:0000256" key="5">
    <source>
        <dbReference type="ARBA" id="ARBA00023136"/>
    </source>
</evidence>
<dbReference type="InterPro" id="IPR022930">
    <property type="entry name" value="UPF0316"/>
</dbReference>
<dbReference type="HOGENOM" id="CLU_106166_0_0_7"/>
<reference evidence="10" key="1">
    <citation type="journal article" date="2013" name="Stand. Genomic Sci.">
        <title>Complete genome sequence of Desulfocapsa sulfexigens, a marine deltaproteobacterium specialized in disproportionating inorganic sulfur compounds.</title>
        <authorList>
            <person name="Finster K.W."/>
            <person name="Kjeldsen K.U."/>
            <person name="Kube M."/>
            <person name="Reinhardt R."/>
            <person name="Mussmann M."/>
            <person name="Amann R."/>
            <person name="Schreiber L."/>
        </authorList>
    </citation>
    <scope>NUCLEOTIDE SEQUENCE [LARGE SCALE GENOMIC DNA]</scope>
    <source>
        <strain evidence="10">DSM 10523 / SB164P1</strain>
    </source>
</reference>